<organism evidence="2">
    <name type="scientific">Candidozyma auris</name>
    <name type="common">Yeast</name>
    <name type="synonym">Candida auris</name>
    <dbReference type="NCBI Taxonomy" id="498019"/>
    <lineage>
        <taxon>Eukaryota</taxon>
        <taxon>Fungi</taxon>
        <taxon>Dikarya</taxon>
        <taxon>Ascomycota</taxon>
        <taxon>Saccharomycotina</taxon>
        <taxon>Pichiomycetes</taxon>
        <taxon>Metschnikowiaceae</taxon>
        <taxon>Candidozyma</taxon>
    </lineage>
</organism>
<dbReference type="VEuPathDB" id="FungiDB:CJJ07_004282"/>
<protein>
    <submittedName>
        <fullName evidence="2">Uncharacterized protein</fullName>
    </submittedName>
</protein>
<name>A0A2H0ZL17_CANAR</name>
<reference evidence="2" key="2">
    <citation type="submission" date="2017-11" db="EMBL/GenBank/DDBJ databases">
        <title>Candida auris genome assembly and annotation.</title>
        <authorList>
            <person name="Munoz J.F."/>
            <person name="Gade L.G."/>
            <person name="Chow N.A."/>
            <person name="Litvintseva A.P."/>
            <person name="Loparev V.N."/>
            <person name="Cuomo C.A."/>
        </authorList>
    </citation>
    <scope>NUCLEOTIDE SEQUENCE</scope>
    <source>
        <strain evidence="2">B8441</strain>
    </source>
</reference>
<accession>A0A2H0ZL17</accession>
<sequence length="530" mass="59790">MPPGRPPSTAPANHPALSLSIGSDDRIQSLAKLTPISMPNDALVDDLKRSYPHEKRWTRFRNSAEYVFVMSWTAQCRGYVKLASEYFDADLLEMELFALVQPPVVDEMALLSNKLRLALLSKVHGKRVHSLAQFESLFRVYYGPDTPLKGHAGQLSDQLSGQLSDQASDDAAPLFDDLFIDEKFHVLYLLMAEVSTYADFREYIDKNSIAPGQLRPEILFREPRGAEVDEYILVFDNTTCYRRTTRAVELEVPKKRRLAPSDPDTALGPGPFDVSASHEIVFRNVYELDRFIGELKQKKTKKNRALLDVVASDDFVDHVFACELKKRRIIHSRKKESQMARLLATRKRSSRLEAKEKQRSQEEHERKAHELADLQYAVLRRSSHQTRAQAQMDYSAGLTREERLKRRLEADVGEPEADVILSDVKSVKSEDPEEIEVSAKSEEPENTITPNAMDVDASGEPEQAQHDNQNDNQHDNQNDTIPTTSTSSNEGSFSGNGPAFSHDESTSPKLEEINKGPSVAPEPTERVTDN</sequence>
<reference evidence="3" key="3">
    <citation type="submission" date="2021-06" db="EMBL/GenBank/DDBJ databases">
        <title>Candida auris outbreak in lebanese hospital.</title>
        <authorList>
            <person name="Finianos M."/>
        </authorList>
    </citation>
    <scope>NUCLEOTIDE SEQUENCE</scope>
    <source>
        <strain evidence="3">CA7LBN</strain>
    </source>
</reference>
<dbReference type="EMBL" id="PEKT02000007">
    <property type="protein sequence ID" value="PIS51042.1"/>
    <property type="molecule type" value="Genomic_DNA"/>
</dbReference>
<evidence type="ECO:0000256" key="1">
    <source>
        <dbReference type="SAM" id="MobiDB-lite"/>
    </source>
</evidence>
<dbReference type="EMBL" id="CP076749">
    <property type="protein sequence ID" value="QWW22498.1"/>
    <property type="molecule type" value="Genomic_DNA"/>
</dbReference>
<proteinExistence type="predicted"/>
<feature type="compositionally biased region" description="Basic and acidic residues" evidence="1">
    <location>
        <begin position="501"/>
        <end position="514"/>
    </location>
</feature>
<dbReference type="OMA" id="QHDNQND"/>
<dbReference type="STRING" id="498019.A0A2H0ZL17"/>
<feature type="compositionally biased region" description="Polar residues" evidence="1">
    <location>
        <begin position="480"/>
        <end position="495"/>
    </location>
</feature>
<dbReference type="AlphaFoldDB" id="A0A2H0ZL17"/>
<feature type="region of interest" description="Disordered" evidence="1">
    <location>
        <begin position="344"/>
        <end position="369"/>
    </location>
</feature>
<evidence type="ECO:0000313" key="2">
    <source>
        <dbReference type="EMBL" id="PIS51042.1"/>
    </source>
</evidence>
<dbReference type="VEuPathDB" id="FungiDB:CJI96_0000458"/>
<feature type="region of interest" description="Disordered" evidence="1">
    <location>
        <begin position="421"/>
        <end position="530"/>
    </location>
</feature>
<feature type="compositionally biased region" description="Basic and acidic residues" evidence="1">
    <location>
        <begin position="350"/>
        <end position="369"/>
    </location>
</feature>
<gene>
    <name evidence="2" type="ORF">B9J08_002612</name>
    <name evidence="3" type="ORF">CA7LBN_001244</name>
</gene>
<dbReference type="VEuPathDB" id="FungiDB:B9J08_002612"/>
<reference evidence="2" key="1">
    <citation type="journal article" date="2017" name="Clin. Infect. Dis.">
        <title>Simultaneous emergence of multidrug-resistant Candida auris on 3 continents confirmed by whole-genome sequencing and epidemiological analyses.</title>
        <authorList>
            <person name="Lockhart S.R."/>
            <person name="Etienne K.A."/>
            <person name="Vallabhaneni S."/>
            <person name="Farooqi J."/>
            <person name="Chowdhary A."/>
            <person name="Govender N.P."/>
            <person name="Colombo A.L."/>
            <person name="Calvo B."/>
            <person name="Cuomo C.A."/>
            <person name="Desjardins C.A."/>
            <person name="Berkow E.L."/>
            <person name="Castanheira M."/>
            <person name="Magobo R.E."/>
            <person name="Jabeen K."/>
            <person name="Asghar R.J."/>
            <person name="Meis J.F."/>
            <person name="Jackson B."/>
            <person name="Chiller T."/>
            <person name="Litvintseva A.P."/>
        </authorList>
    </citation>
    <scope>NUCLEOTIDE SEQUENCE [LARGE SCALE GENOMIC DNA]</scope>
    <source>
        <strain evidence="2">B8441</strain>
    </source>
</reference>
<dbReference type="VEuPathDB" id="FungiDB:CJI97_002666"/>
<evidence type="ECO:0000313" key="3">
    <source>
        <dbReference type="EMBL" id="QWW22498.1"/>
    </source>
</evidence>
<dbReference type="Proteomes" id="UP000825438">
    <property type="component" value="Chromosome I"/>
</dbReference>
<feature type="compositionally biased region" description="Basic and acidic residues" evidence="1">
    <location>
        <begin position="463"/>
        <end position="477"/>
    </location>
</feature>
<dbReference type="VEuPathDB" id="FungiDB:QG37_07245"/>
<dbReference type="VEuPathDB" id="FungiDB:CJJ09_001480"/>